<feature type="domain" description="DUF4334" evidence="2">
    <location>
        <begin position="114"/>
        <end position="168"/>
    </location>
</feature>
<evidence type="ECO:0000313" key="3">
    <source>
        <dbReference type="EMBL" id="WHS96481.1"/>
    </source>
</evidence>
<dbReference type="InterPro" id="IPR025568">
    <property type="entry name" value="DUF4334"/>
</dbReference>
<proteinExistence type="predicted"/>
<geneLocation type="plasmid" evidence="3 4">
    <name>pSkuCCBAU71714a</name>
</geneLocation>
<evidence type="ECO:0000313" key="4">
    <source>
        <dbReference type="Proteomes" id="UP001233264"/>
    </source>
</evidence>
<protein>
    <submittedName>
        <fullName evidence="3">DUF4334 domain-containing protein</fullName>
    </submittedName>
</protein>
<keyword evidence="4" id="KW-1185">Reference proteome</keyword>
<keyword evidence="3" id="KW-0614">Plasmid</keyword>
<dbReference type="Proteomes" id="UP001233264">
    <property type="component" value="Plasmid pSkuCCBAU71714a"/>
</dbReference>
<feature type="domain" description="GXWXG" evidence="1">
    <location>
        <begin position="13"/>
        <end position="67"/>
    </location>
</feature>
<gene>
    <name evidence="3" type="ORF">PZL22_005366</name>
</gene>
<dbReference type="Pfam" id="PF14232">
    <property type="entry name" value="DUF4334"/>
    <property type="match status" value="1"/>
</dbReference>
<reference evidence="3 4" key="1">
    <citation type="submission" date="2023-03" db="EMBL/GenBank/DDBJ databases">
        <authorList>
            <person name="Menendez E."/>
            <person name="Kaur S."/>
            <person name="Flores-Felix J.D."/>
            <person name="diCenzo G.C."/>
            <person name="Peix A."/>
            <person name="Velazquez E."/>
        </authorList>
    </citation>
    <scope>NUCLEOTIDE SEQUENCE [LARGE SCALE GENOMIC DNA]</scope>
    <source>
        <strain evidence="3 4">CCBAU 71714</strain>
        <plasmid evidence="3 4">pSkuCCBAU71714a</plasmid>
    </source>
</reference>
<organism evidence="3 4">
    <name type="scientific">Sinorhizobium kummerowiae</name>
    <dbReference type="NCBI Taxonomy" id="158892"/>
    <lineage>
        <taxon>Bacteria</taxon>
        <taxon>Pseudomonadati</taxon>
        <taxon>Pseudomonadota</taxon>
        <taxon>Alphaproteobacteria</taxon>
        <taxon>Hyphomicrobiales</taxon>
        <taxon>Rhizobiaceae</taxon>
        <taxon>Sinorhizobium/Ensifer group</taxon>
        <taxon>Sinorhizobium</taxon>
    </lineage>
</organism>
<dbReference type="InterPro" id="IPR025951">
    <property type="entry name" value="GXWXG_dom"/>
</dbReference>
<dbReference type="Gene3D" id="2.40.128.580">
    <property type="entry name" value="GXWXG domain"/>
    <property type="match status" value="1"/>
</dbReference>
<evidence type="ECO:0000259" key="1">
    <source>
        <dbReference type="Pfam" id="PF14231"/>
    </source>
</evidence>
<dbReference type="RefSeq" id="WP_010967221.1">
    <property type="nucleotide sequence ID" value="NZ_CP120366.1"/>
</dbReference>
<accession>A0ABY8TEZ5</accession>
<evidence type="ECO:0000259" key="2">
    <source>
        <dbReference type="Pfam" id="PF14232"/>
    </source>
</evidence>
<dbReference type="Pfam" id="PF14231">
    <property type="entry name" value="GXWXG"/>
    <property type="match status" value="1"/>
</dbReference>
<dbReference type="EMBL" id="CP120366">
    <property type="protein sequence ID" value="WHS96481.1"/>
    <property type="molecule type" value="Genomic_DNA"/>
</dbReference>
<name>A0ABY8TEZ5_9HYPH</name>
<sequence length="172" mass="19764">MLPVKDQQTALEEFRSLPPIAPRELVGLWKGHGIPTGHPFDGVLENLSWFGKRFTPDMRVDALLFRSGDRRLVAIDPKWIPLRLALRFHEVGRMRVARNLFSYLQRGLRAKGPVASSKTMVFGGVESAAMVYDHQPIVDHFRRIHADRIMGAMTIRNDERIYFFELQRVDGP</sequence>